<evidence type="ECO:0000256" key="1">
    <source>
        <dbReference type="ARBA" id="ARBA00008738"/>
    </source>
</evidence>
<reference evidence="3" key="1">
    <citation type="submission" date="2025-08" db="UniProtKB">
        <authorList>
            <consortium name="RefSeq"/>
        </authorList>
    </citation>
    <scope>IDENTIFICATION</scope>
</reference>
<dbReference type="InterPro" id="IPR033336">
    <property type="entry name" value="SAXO1/2"/>
</dbReference>
<evidence type="ECO:0000313" key="2">
    <source>
        <dbReference type="Proteomes" id="UP000694920"/>
    </source>
</evidence>
<dbReference type="GO" id="GO:0005856">
    <property type="term" value="C:cytoskeleton"/>
    <property type="evidence" value="ECO:0007669"/>
    <property type="project" value="TreeGrafter"/>
</dbReference>
<sequence>MDICPPNSEKHPRRKSIIEAKNKIRLGHDECCNCCCCCTFQPACYKYVQPKIPKSYTPIRYYWRSHVPMDDNTTYRLSYWEGPTSSVDPFRPEDSLTIADSPMADETTHKLSFLGNWCIPPETSITPCEKQWLGRGPMQDVTTQKHDYIWKHGERTEAYNARQNLYCPASTMSDDTTYRLSYYGSACNIPMKSYSPIRRYVKSDVPMDGCTTYRLSYWPNEMPAKEECPWTKQNEYHPPIQPMDVCTTYKLSYWPNCQEPRKPFSLQESNNILNANCCFDDNTTYKLSYYGCGSDKRETIRQTENVIFSSCPLSYDTTHRLSYVGNWCVKPENSITPCEKQWLGSGPMQEITTQKHDYTWKRINPERGFKLQENLTLSSRPLECKFLTRVRNSNFNNMRNVHKVFISFFWGKLTSDIFYINNEYFTII</sequence>
<evidence type="ECO:0000313" key="3">
    <source>
        <dbReference type="RefSeq" id="XP_024944625.1"/>
    </source>
</evidence>
<organism evidence="2 3">
    <name type="scientific">Cephus cinctus</name>
    <name type="common">Wheat stem sawfly</name>
    <dbReference type="NCBI Taxonomy" id="211228"/>
    <lineage>
        <taxon>Eukaryota</taxon>
        <taxon>Metazoa</taxon>
        <taxon>Ecdysozoa</taxon>
        <taxon>Arthropoda</taxon>
        <taxon>Hexapoda</taxon>
        <taxon>Insecta</taxon>
        <taxon>Pterygota</taxon>
        <taxon>Neoptera</taxon>
        <taxon>Endopterygota</taxon>
        <taxon>Hymenoptera</taxon>
        <taxon>Cephoidea</taxon>
        <taxon>Cephidae</taxon>
        <taxon>Cephus</taxon>
    </lineage>
</organism>
<name>A0AAJ7RQ53_CEPCN</name>
<dbReference type="RefSeq" id="XP_024944625.1">
    <property type="nucleotide sequence ID" value="XM_025088857.1"/>
</dbReference>
<proteinExistence type="inferred from homology"/>
<gene>
    <name evidence="3" type="primary">LOC107271646</name>
</gene>
<dbReference type="Pfam" id="PF05217">
    <property type="entry name" value="SAXO1-2"/>
    <property type="match status" value="1"/>
</dbReference>
<comment type="similarity">
    <text evidence="1">Belongs to the FAM154 family.</text>
</comment>
<keyword evidence="2" id="KW-1185">Reference proteome</keyword>
<dbReference type="AlphaFoldDB" id="A0AAJ7RQ53"/>
<dbReference type="GeneID" id="107271646"/>
<dbReference type="PANTHER" id="PTHR31516:SF17">
    <property type="entry name" value="STABILIZER OF AXONEMAL MICROTUBULES 2"/>
    <property type="match status" value="1"/>
</dbReference>
<dbReference type="Proteomes" id="UP000694920">
    <property type="component" value="Unplaced"/>
</dbReference>
<dbReference type="PANTHER" id="PTHR31516">
    <property type="entry name" value="STABILIZER OF AXONEMAL MICROTUBULES 2"/>
    <property type="match status" value="1"/>
</dbReference>
<dbReference type="GO" id="GO:0008017">
    <property type="term" value="F:microtubule binding"/>
    <property type="evidence" value="ECO:0007669"/>
    <property type="project" value="InterPro"/>
</dbReference>
<accession>A0AAJ7RQ53</accession>
<protein>
    <submittedName>
        <fullName evidence="3">Uncharacterized protein LOC107271646 isoform X1</fullName>
    </submittedName>
</protein>